<dbReference type="FunFam" id="1.10.3370.10:FF:000001">
    <property type="entry name" value="Preprotein translocase subunit SecY"/>
    <property type="match status" value="1"/>
</dbReference>
<protein>
    <recommendedName>
        <fullName evidence="9 10">Protein translocase subunit SecY</fullName>
    </recommendedName>
</protein>
<keyword evidence="5 10" id="KW-0653">Protein transport</keyword>
<dbReference type="GO" id="GO:0065002">
    <property type="term" value="P:intracellular protein transmembrane transport"/>
    <property type="evidence" value="ECO:0007669"/>
    <property type="project" value="UniProtKB-UniRule"/>
</dbReference>
<feature type="transmembrane region" description="Helical" evidence="10">
    <location>
        <begin position="210"/>
        <end position="230"/>
    </location>
</feature>
<dbReference type="SUPFAM" id="SSF103491">
    <property type="entry name" value="Preprotein translocase SecY subunit"/>
    <property type="match status" value="1"/>
</dbReference>
<feature type="transmembrane region" description="Helical" evidence="10">
    <location>
        <begin position="145"/>
        <end position="165"/>
    </location>
</feature>
<gene>
    <name evidence="10 14" type="primary">secY</name>
    <name evidence="14" type="ORF">CROST_039750</name>
</gene>
<feature type="transmembrane region" description="Helical" evidence="10">
    <location>
        <begin position="113"/>
        <end position="133"/>
    </location>
</feature>
<keyword evidence="15" id="KW-1185">Reference proteome</keyword>
<dbReference type="NCBIfam" id="TIGR00967">
    <property type="entry name" value="3a0501s007"/>
    <property type="match status" value="1"/>
</dbReference>
<keyword evidence="10" id="KW-1003">Cell membrane</keyword>
<evidence type="ECO:0000256" key="1">
    <source>
        <dbReference type="ARBA" id="ARBA00004141"/>
    </source>
</evidence>
<proteinExistence type="inferred from homology"/>
<keyword evidence="6 10" id="KW-1133">Transmembrane helix</keyword>
<sequence length="427" mass="47155">MLSTLRNAWKVPELRKRMLFTIAMVLIFRMGNYIPISGVDASKILNLTNQSGSLFGLYNMMTGGAFSQFSIFAMGVIPYINASIIMQLLTVAVPSLEQLSKEGEEGRKKIQKITRYLSVPLAALQSLTFYAVIRSAGAMQTNSKLSVFLIILTLTAASTFLMWLGDQITDKGIGNGASLIIFVNIISRFPATVYNVYKLQSADTINIVEIVVVAVVACALFVAVVVASLAERRIPVQYAGKAVAGKVARKQSSHIPINMNASCIIAIIFAISVMMFPTTIAQFWPTAKITKFLTGSEYSPFKQNTIPYMLLYFVLILFFTWFYTQITFKPEEMSENIHKSSGFIPGIRPGEPTTRFIERVLDKVSILGGLFASVIAIAPMIAEYNGSFQGIHFASTGLLIVVGVALENLRIMQSQLTMRHYHGFLNE</sequence>
<dbReference type="Proteomes" id="UP000190951">
    <property type="component" value="Chromosome"/>
</dbReference>
<feature type="transmembrane region" description="Helical" evidence="10">
    <location>
        <begin position="65"/>
        <end position="92"/>
    </location>
</feature>
<feature type="transmembrane region" description="Helical" evidence="10">
    <location>
        <begin position="364"/>
        <end position="382"/>
    </location>
</feature>
<dbReference type="InterPro" id="IPR026593">
    <property type="entry name" value="SecY"/>
</dbReference>
<feature type="transmembrane region" description="Helical" evidence="10">
    <location>
        <begin position="259"/>
        <end position="285"/>
    </location>
</feature>
<evidence type="ECO:0000256" key="13">
    <source>
        <dbReference type="RuleBase" id="RU004349"/>
    </source>
</evidence>
<organism evidence="14 15">
    <name type="scientific">Clostridium felsineum</name>
    <dbReference type="NCBI Taxonomy" id="36839"/>
    <lineage>
        <taxon>Bacteria</taxon>
        <taxon>Bacillati</taxon>
        <taxon>Bacillota</taxon>
        <taxon>Clostridia</taxon>
        <taxon>Eubacteriales</taxon>
        <taxon>Clostridiaceae</taxon>
        <taxon>Clostridium</taxon>
    </lineage>
</organism>
<dbReference type="PANTHER" id="PTHR10906">
    <property type="entry name" value="SECY/SEC61-ALPHA FAMILY MEMBER"/>
    <property type="match status" value="1"/>
</dbReference>
<dbReference type="RefSeq" id="WP_077834522.1">
    <property type="nucleotide sequence ID" value="NZ_CP096983.1"/>
</dbReference>
<keyword evidence="8 10" id="KW-0472">Membrane</keyword>
<comment type="subcellular location">
    <subcellularLocation>
        <location evidence="10">Cell membrane</location>
        <topology evidence="10">Multi-pass membrane protein</topology>
    </subcellularLocation>
    <subcellularLocation>
        <location evidence="1 12">Membrane</location>
        <topology evidence="1 12">Multi-pass membrane protein</topology>
    </subcellularLocation>
</comment>
<dbReference type="STRING" id="84029.CROST_43480"/>
<comment type="similarity">
    <text evidence="2 10 13">Belongs to the SecY/SEC61-alpha family.</text>
</comment>
<evidence type="ECO:0000256" key="12">
    <source>
        <dbReference type="RuleBase" id="RU003484"/>
    </source>
</evidence>
<comment type="caution">
    <text evidence="10">Lacks conserved residue(s) required for the propagation of feature annotation.</text>
</comment>
<dbReference type="AlphaFoldDB" id="A0A1S8KXT5"/>
<evidence type="ECO:0000256" key="6">
    <source>
        <dbReference type="ARBA" id="ARBA00022989"/>
    </source>
</evidence>
<evidence type="ECO:0000256" key="11">
    <source>
        <dbReference type="RuleBase" id="RU000537"/>
    </source>
</evidence>
<dbReference type="PIRSF" id="PIRSF004557">
    <property type="entry name" value="SecY"/>
    <property type="match status" value="1"/>
</dbReference>
<dbReference type="InterPro" id="IPR002208">
    <property type="entry name" value="SecY/SEC61-alpha"/>
</dbReference>
<evidence type="ECO:0000256" key="5">
    <source>
        <dbReference type="ARBA" id="ARBA00022927"/>
    </source>
</evidence>
<feature type="transmembrane region" description="Helical" evidence="10">
    <location>
        <begin position="305"/>
        <end position="324"/>
    </location>
</feature>
<evidence type="ECO:0000313" key="14">
    <source>
        <dbReference type="EMBL" id="URZ13225.1"/>
    </source>
</evidence>
<evidence type="ECO:0000256" key="10">
    <source>
        <dbReference type="HAMAP-Rule" id="MF_01465"/>
    </source>
</evidence>
<accession>A0A1S8KXT5</accession>
<dbReference type="PROSITE" id="PS00755">
    <property type="entry name" value="SECY_1"/>
    <property type="match status" value="1"/>
</dbReference>
<dbReference type="GO" id="GO:0005886">
    <property type="term" value="C:plasma membrane"/>
    <property type="evidence" value="ECO:0007669"/>
    <property type="project" value="UniProtKB-SubCell"/>
</dbReference>
<evidence type="ECO:0000256" key="9">
    <source>
        <dbReference type="ARBA" id="ARBA00039733"/>
    </source>
</evidence>
<reference evidence="14 15" key="1">
    <citation type="submission" date="2022-04" db="EMBL/GenBank/DDBJ databases">
        <title>Genome sequence of C. roseum typestrain.</title>
        <authorList>
            <person name="Poehlein A."/>
            <person name="Schoch T."/>
            <person name="Duerre P."/>
            <person name="Daniel R."/>
        </authorList>
    </citation>
    <scope>NUCLEOTIDE SEQUENCE [LARGE SCALE GENOMIC DNA]</scope>
    <source>
        <strain evidence="14 15">DSM 7320</strain>
    </source>
</reference>
<dbReference type="GO" id="GO:0043952">
    <property type="term" value="P:protein transport by the Sec complex"/>
    <property type="evidence" value="ECO:0007669"/>
    <property type="project" value="UniProtKB-UniRule"/>
</dbReference>
<dbReference type="InterPro" id="IPR023201">
    <property type="entry name" value="SecY_dom_sf"/>
</dbReference>
<dbReference type="PROSITE" id="PS00756">
    <property type="entry name" value="SECY_2"/>
    <property type="match status" value="1"/>
</dbReference>
<evidence type="ECO:0000256" key="3">
    <source>
        <dbReference type="ARBA" id="ARBA00022448"/>
    </source>
</evidence>
<evidence type="ECO:0000256" key="4">
    <source>
        <dbReference type="ARBA" id="ARBA00022692"/>
    </source>
</evidence>
<name>A0A1S8KXT5_9CLOT</name>
<dbReference type="EMBL" id="CP096983">
    <property type="protein sequence ID" value="URZ13225.1"/>
    <property type="molecule type" value="Genomic_DNA"/>
</dbReference>
<keyword evidence="4 10" id="KW-0812">Transmembrane</keyword>
<comment type="function">
    <text evidence="10 11">The central subunit of the protein translocation channel SecYEG. Consists of two halves formed by TMs 1-5 and 6-10. These two domains form a lateral gate at the front which open onto the bilayer between TMs 2 and 7, and are clamped together by SecE at the back. The channel is closed by both a pore ring composed of hydrophobic SecY resides and a short helix (helix 2A) on the extracellular side of the membrane which forms a plug. The plug probably moves laterally to allow the channel to open. The ring and the pore may move independently.</text>
</comment>
<dbReference type="HAMAP" id="MF_01465">
    <property type="entry name" value="SecY"/>
    <property type="match status" value="1"/>
</dbReference>
<dbReference type="Pfam" id="PF00344">
    <property type="entry name" value="SecY"/>
    <property type="match status" value="1"/>
</dbReference>
<evidence type="ECO:0000256" key="2">
    <source>
        <dbReference type="ARBA" id="ARBA00005751"/>
    </source>
</evidence>
<evidence type="ECO:0000313" key="15">
    <source>
        <dbReference type="Proteomes" id="UP000190951"/>
    </source>
</evidence>
<keyword evidence="7 10" id="KW-0811">Translocation</keyword>
<evidence type="ECO:0000256" key="8">
    <source>
        <dbReference type="ARBA" id="ARBA00023136"/>
    </source>
</evidence>
<keyword evidence="3 10" id="KW-0813">Transport</keyword>
<feature type="transmembrane region" description="Helical" evidence="10">
    <location>
        <begin position="172"/>
        <end position="190"/>
    </location>
</feature>
<dbReference type="Gene3D" id="1.10.3370.10">
    <property type="entry name" value="SecY subunit domain"/>
    <property type="match status" value="1"/>
</dbReference>
<feature type="transmembrane region" description="Helical" evidence="10">
    <location>
        <begin position="388"/>
        <end position="409"/>
    </location>
</feature>
<dbReference type="KEGG" id="crw:CROST_039750"/>
<evidence type="ECO:0000256" key="7">
    <source>
        <dbReference type="ARBA" id="ARBA00023010"/>
    </source>
</evidence>
<dbReference type="PRINTS" id="PR00303">
    <property type="entry name" value="SECYTRNLCASE"/>
</dbReference>
<comment type="subunit">
    <text evidence="10">Component of the Sec protein translocase complex. Heterotrimer consisting of SecY, SecE and SecG subunits. The heterotrimers can form oligomers, although 1 heterotrimer is thought to be able to translocate proteins. Interacts with the ribosome. Interacts with SecDF, and other proteins may be involved. Interacts with SecA.</text>
</comment>
<dbReference type="GO" id="GO:0006605">
    <property type="term" value="P:protein targeting"/>
    <property type="evidence" value="ECO:0007669"/>
    <property type="project" value="UniProtKB-UniRule"/>
</dbReference>
<dbReference type="InterPro" id="IPR030659">
    <property type="entry name" value="SecY_CS"/>
</dbReference>